<keyword evidence="2" id="KW-1185">Reference proteome</keyword>
<dbReference type="Proteomes" id="UP000709295">
    <property type="component" value="Unassembled WGS sequence"/>
</dbReference>
<dbReference type="AlphaFoldDB" id="A0A8J5MG22"/>
<dbReference type="EMBL" id="JAENGY010000496">
    <property type="protein sequence ID" value="KAG6961638.1"/>
    <property type="molecule type" value="Genomic_DNA"/>
</dbReference>
<sequence>MRDLDTNNKENNSANNWSGDIGRTMMVMPFVQRGSAAECAEELGSPIFNELNVFGEDMVSMAFRNSPMPFDESDLNNLVASTQPRMIVQHCASSRARNCEASNGFSRNELEYEANWQDLSRHFLAPPPVYSAIQPRTMTRLDNTIDLVSITSVPIRETSRLDSPPTTEAMLTISAIASQSVPKVQKPRFQRISLHEDQERALVALHSYDDFLYLFAHNYGNHEQWKHVGPGASAIRVVVDTVRVMQHMIDAELKGDHSDTATSRVQSGIHPAINSIIDNLAKGGSGPKKILKRLVLNHAGNPRMLAKMPNENLNTCTTKNAFVGPAVLDTFRLAFKDGNATKESFGLILTSRRVFRNVLKAVKGQDNDGVFVAADGTYKLHHGKMICVYIPNHYGYLLFICMHW</sequence>
<evidence type="ECO:0000313" key="1">
    <source>
        <dbReference type="EMBL" id="KAG6961638.1"/>
    </source>
</evidence>
<reference evidence="1" key="1">
    <citation type="submission" date="2021-01" db="EMBL/GenBank/DDBJ databases">
        <title>Phytophthora aleatoria, a newly-described species from Pinus radiata is distinct from Phytophthora cactorum isolates based on comparative genomics.</title>
        <authorList>
            <person name="Mcdougal R."/>
            <person name="Panda P."/>
            <person name="Williams N."/>
            <person name="Studholme D.J."/>
        </authorList>
    </citation>
    <scope>NUCLEOTIDE SEQUENCE</scope>
    <source>
        <strain evidence="1">NZFS 4037</strain>
    </source>
</reference>
<protein>
    <submittedName>
        <fullName evidence="1">Uncharacterized protein</fullName>
    </submittedName>
</protein>
<evidence type="ECO:0000313" key="2">
    <source>
        <dbReference type="Proteomes" id="UP000709295"/>
    </source>
</evidence>
<comment type="caution">
    <text evidence="1">The sequence shown here is derived from an EMBL/GenBank/DDBJ whole genome shotgun (WGS) entry which is preliminary data.</text>
</comment>
<name>A0A8J5MG22_9STRA</name>
<organism evidence="1 2">
    <name type="scientific">Phytophthora aleatoria</name>
    <dbReference type="NCBI Taxonomy" id="2496075"/>
    <lineage>
        <taxon>Eukaryota</taxon>
        <taxon>Sar</taxon>
        <taxon>Stramenopiles</taxon>
        <taxon>Oomycota</taxon>
        <taxon>Peronosporomycetes</taxon>
        <taxon>Peronosporales</taxon>
        <taxon>Peronosporaceae</taxon>
        <taxon>Phytophthora</taxon>
    </lineage>
</organism>
<proteinExistence type="predicted"/>
<accession>A0A8J5MG22</accession>
<gene>
    <name evidence="1" type="ORF">JG688_00008967</name>
</gene>